<organism evidence="1">
    <name type="scientific">Caldilinea aerophila</name>
    <dbReference type="NCBI Taxonomy" id="133453"/>
    <lineage>
        <taxon>Bacteria</taxon>
        <taxon>Bacillati</taxon>
        <taxon>Chloroflexota</taxon>
        <taxon>Caldilineae</taxon>
        <taxon>Caldilineales</taxon>
        <taxon>Caldilineaceae</taxon>
        <taxon>Caldilinea</taxon>
    </lineage>
</organism>
<proteinExistence type="predicted"/>
<sequence>MRIWLIGADSAGTVALQQLQKNPDIQVIVSDAIARPQAVERRVIERVDYVESVTPLNINQLARRIRPDLILLDRSALQRAYGRLSEGFTFAESIQEEIAAASEWPCIVL</sequence>
<comment type="caution">
    <text evidence="1">The sequence shown here is derived from an EMBL/GenBank/DDBJ whole genome shotgun (WGS) entry which is preliminary data.</text>
</comment>
<protein>
    <submittedName>
        <fullName evidence="1">Uncharacterized protein</fullName>
    </submittedName>
</protein>
<accession>A0A7C1FHW6</accession>
<name>A0A7C1FHW6_9CHLR</name>
<evidence type="ECO:0000313" key="1">
    <source>
        <dbReference type="EMBL" id="HDX33217.1"/>
    </source>
</evidence>
<reference evidence="1" key="1">
    <citation type="journal article" date="2020" name="mSystems">
        <title>Genome- and Community-Level Interaction Insights into Carbon Utilization and Element Cycling Functions of Hydrothermarchaeota in Hydrothermal Sediment.</title>
        <authorList>
            <person name="Zhou Z."/>
            <person name="Liu Y."/>
            <person name="Xu W."/>
            <person name="Pan J."/>
            <person name="Luo Z.H."/>
            <person name="Li M."/>
        </authorList>
    </citation>
    <scope>NUCLEOTIDE SEQUENCE [LARGE SCALE GENOMIC DNA]</scope>
    <source>
        <strain evidence="1">SpSt-289</strain>
    </source>
</reference>
<dbReference type="OMA" id="SEWPCIV"/>
<gene>
    <name evidence="1" type="ORF">ENQ20_17255</name>
</gene>
<dbReference type="EMBL" id="DSMG01000177">
    <property type="protein sequence ID" value="HDX33217.1"/>
    <property type="molecule type" value="Genomic_DNA"/>
</dbReference>
<dbReference type="AlphaFoldDB" id="A0A7C1FHW6"/>